<evidence type="ECO:0000313" key="3">
    <source>
        <dbReference type="Proteomes" id="UP000291591"/>
    </source>
</evidence>
<feature type="compositionally biased region" description="Basic and acidic residues" evidence="1">
    <location>
        <begin position="1"/>
        <end position="10"/>
    </location>
</feature>
<dbReference type="RefSeq" id="WP_165438393.1">
    <property type="nucleotide sequence ID" value="NZ_SHKL01000001.1"/>
</dbReference>
<organism evidence="2 3">
    <name type="scientific">Pseudonocardia sediminis</name>
    <dbReference type="NCBI Taxonomy" id="1397368"/>
    <lineage>
        <taxon>Bacteria</taxon>
        <taxon>Bacillati</taxon>
        <taxon>Actinomycetota</taxon>
        <taxon>Actinomycetes</taxon>
        <taxon>Pseudonocardiales</taxon>
        <taxon>Pseudonocardiaceae</taxon>
        <taxon>Pseudonocardia</taxon>
    </lineage>
</organism>
<name>A0A4Q7UXL8_PSEST</name>
<proteinExistence type="predicted"/>
<gene>
    <name evidence="2" type="ORF">EV383_3670</name>
</gene>
<keyword evidence="3" id="KW-1185">Reference proteome</keyword>
<sequence length="56" mass="5764">MTNDPEKESGPADEADAERLEHDLAVANDVHAVPAEPPGREPGATAGDETGGPEQD</sequence>
<reference evidence="2 3" key="1">
    <citation type="submission" date="2019-02" db="EMBL/GenBank/DDBJ databases">
        <title>Sequencing the genomes of 1000 actinobacteria strains.</title>
        <authorList>
            <person name="Klenk H.-P."/>
        </authorList>
    </citation>
    <scope>NUCLEOTIDE SEQUENCE [LARGE SCALE GENOMIC DNA]</scope>
    <source>
        <strain evidence="2 3">DSM 45779</strain>
    </source>
</reference>
<evidence type="ECO:0000313" key="2">
    <source>
        <dbReference type="EMBL" id="RZT86772.1"/>
    </source>
</evidence>
<dbReference type="AlphaFoldDB" id="A0A4Q7UXL8"/>
<accession>A0A4Q7UXL8</accession>
<dbReference type="Proteomes" id="UP000291591">
    <property type="component" value="Unassembled WGS sequence"/>
</dbReference>
<dbReference type="EMBL" id="SHKL01000001">
    <property type="protein sequence ID" value="RZT86772.1"/>
    <property type="molecule type" value="Genomic_DNA"/>
</dbReference>
<comment type="caution">
    <text evidence="2">The sequence shown here is derived from an EMBL/GenBank/DDBJ whole genome shotgun (WGS) entry which is preliminary data.</text>
</comment>
<feature type="region of interest" description="Disordered" evidence="1">
    <location>
        <begin position="1"/>
        <end position="56"/>
    </location>
</feature>
<protein>
    <submittedName>
        <fullName evidence="2">Uncharacterized protein</fullName>
    </submittedName>
</protein>
<evidence type="ECO:0000256" key="1">
    <source>
        <dbReference type="SAM" id="MobiDB-lite"/>
    </source>
</evidence>